<dbReference type="AlphaFoldDB" id="A0ABD7PEU1"/>
<organism evidence="1 2">
    <name type="scientific">Klebsiella variicola</name>
    <dbReference type="NCBI Taxonomy" id="244366"/>
    <lineage>
        <taxon>Bacteria</taxon>
        <taxon>Pseudomonadati</taxon>
        <taxon>Pseudomonadota</taxon>
        <taxon>Gammaproteobacteria</taxon>
        <taxon>Enterobacterales</taxon>
        <taxon>Enterobacteriaceae</taxon>
        <taxon>Klebsiella/Raoultella group</taxon>
        <taxon>Klebsiella</taxon>
        <taxon>Klebsiella pneumoniae complex</taxon>
    </lineage>
</organism>
<protein>
    <submittedName>
        <fullName evidence="1">Uncharacterized protein</fullName>
    </submittedName>
</protein>
<dbReference type="Proteomes" id="UP000258928">
    <property type="component" value="Unassembled WGS sequence"/>
</dbReference>
<sequence>MDRSEFEKLISDLESKLKRAVLRVGLKKIEVQVFLLFPLGESQLGTIHVEAYRRTDILNRKKPQPIYKIKSDCFKDIERGFLKWVIDYKSTIDKVAIK</sequence>
<accession>A0ABD7PEU1</accession>
<comment type="caution">
    <text evidence="1">The sequence shown here is derived from an EMBL/GenBank/DDBJ whole genome shotgun (WGS) entry which is preliminary data.</text>
</comment>
<reference evidence="1 2" key="1">
    <citation type="submission" date="2018-08" db="EMBL/GenBank/DDBJ databases">
        <authorList>
            <consortium name="Pathogen Informatics"/>
        </authorList>
    </citation>
    <scope>NUCLEOTIDE SEQUENCE [LARGE SCALE GENOMIC DNA]</scope>
    <source>
        <strain evidence="1 2">EuSCAPE_TR218</strain>
    </source>
</reference>
<proteinExistence type="predicted"/>
<gene>
    <name evidence="1" type="ORF">SAMEA3729809_05681</name>
</gene>
<dbReference type="EMBL" id="UKAS01000060">
    <property type="protein sequence ID" value="SXF99828.1"/>
    <property type="molecule type" value="Genomic_DNA"/>
</dbReference>
<evidence type="ECO:0000313" key="1">
    <source>
        <dbReference type="EMBL" id="SXF99828.1"/>
    </source>
</evidence>
<dbReference type="RefSeq" id="WP_071010377.1">
    <property type="nucleotide sequence ID" value="NZ_JAYDGZ010000095.1"/>
</dbReference>
<name>A0ABD7PEU1_KLEVA</name>
<evidence type="ECO:0000313" key="2">
    <source>
        <dbReference type="Proteomes" id="UP000258928"/>
    </source>
</evidence>